<dbReference type="EMBL" id="SRPG01000019">
    <property type="protein sequence ID" value="TGN67884.1"/>
    <property type="molecule type" value="Genomic_DNA"/>
</dbReference>
<evidence type="ECO:0000313" key="1">
    <source>
        <dbReference type="EMBL" id="TGN67884.1"/>
    </source>
</evidence>
<evidence type="ECO:0008006" key="3">
    <source>
        <dbReference type="Google" id="ProtNLM"/>
    </source>
</evidence>
<comment type="caution">
    <text evidence="1">The sequence shown here is derived from an EMBL/GenBank/DDBJ whole genome shotgun (WGS) entry which is preliminary data.</text>
</comment>
<gene>
    <name evidence="1" type="ORF">E4L95_03370</name>
</gene>
<protein>
    <recommendedName>
        <fullName evidence="3">Tetratricopeptide repeat protein</fullName>
    </recommendedName>
</protein>
<reference evidence="1 2" key="1">
    <citation type="submission" date="2019-03" db="EMBL/GenBank/DDBJ databases">
        <authorList>
            <person name="Li J."/>
        </authorList>
    </citation>
    <scope>NUCLEOTIDE SEQUENCE [LARGE SCALE GENOMIC DNA]</scope>
    <source>
        <strain evidence="1 2">3058</strain>
    </source>
</reference>
<keyword evidence="2" id="KW-1185">Reference proteome</keyword>
<accession>A0A4Z1CRG6</accession>
<dbReference type="Proteomes" id="UP000297972">
    <property type="component" value="Unassembled WGS sequence"/>
</dbReference>
<dbReference type="AlphaFoldDB" id="A0A4Z1CRG6"/>
<organism evidence="1 2">
    <name type="scientific">Paracoccus liaowanqingii</name>
    <dbReference type="NCBI Taxonomy" id="2560053"/>
    <lineage>
        <taxon>Bacteria</taxon>
        <taxon>Pseudomonadati</taxon>
        <taxon>Pseudomonadota</taxon>
        <taxon>Alphaproteobacteria</taxon>
        <taxon>Rhodobacterales</taxon>
        <taxon>Paracoccaceae</taxon>
        <taxon>Paracoccus</taxon>
    </lineage>
</organism>
<name>A0A4Z1CRG6_9RHOB</name>
<evidence type="ECO:0000313" key="2">
    <source>
        <dbReference type="Proteomes" id="UP000297972"/>
    </source>
</evidence>
<proteinExistence type="predicted"/>
<dbReference type="OrthoDB" id="7645004at2"/>
<sequence>MSDGDLRDWQDERLAEAHGNLADVPHHPDARVVLAARVIAGLAGDPNERAEALGLLETMDRSDPNGGAA</sequence>